<keyword evidence="11" id="KW-1185">Reference proteome</keyword>
<feature type="site" description="Interaction with DNA substrate" evidence="8">
    <location>
        <position position="249"/>
    </location>
</feature>
<reference evidence="10 11" key="1">
    <citation type="submission" date="2015-09" db="EMBL/GenBank/DDBJ databases">
        <title>Draft genome sequence of Kouleothrix aurantiaca JCM 19913.</title>
        <authorList>
            <person name="Hemp J."/>
        </authorList>
    </citation>
    <scope>NUCLEOTIDE SEQUENCE [LARGE SCALE GENOMIC DNA]</scope>
    <source>
        <strain evidence="10 11">COM-B</strain>
    </source>
</reference>
<dbReference type="PANTHER" id="PTHR22748">
    <property type="entry name" value="AP ENDONUCLEASE"/>
    <property type="match status" value="1"/>
</dbReference>
<feature type="binding site" evidence="7">
    <location>
        <position position="154"/>
    </location>
    <ligand>
        <name>Mg(2+)</name>
        <dbReference type="ChEBI" id="CHEBI:18420"/>
        <label>1</label>
    </ligand>
</feature>
<name>A0A0P9F0Q6_9CHLR</name>
<dbReference type="PROSITE" id="PS51435">
    <property type="entry name" value="AP_NUCLEASE_F1_4"/>
    <property type="match status" value="1"/>
</dbReference>
<evidence type="ECO:0000256" key="6">
    <source>
        <dbReference type="PIRSR" id="PIRSR604808-1"/>
    </source>
</evidence>
<evidence type="ECO:0000256" key="1">
    <source>
        <dbReference type="ARBA" id="ARBA00001936"/>
    </source>
</evidence>
<comment type="cofactor">
    <cofactor evidence="7">
        <name>Mg(2+)</name>
        <dbReference type="ChEBI" id="CHEBI:18420"/>
    </cofactor>
    <cofactor evidence="7">
        <name>Mn(2+)</name>
        <dbReference type="ChEBI" id="CHEBI:29035"/>
    </cofactor>
    <text evidence="7">Probably binds two magnesium or manganese ions per subunit.</text>
</comment>
<feature type="binding site" evidence="7">
    <location>
        <position position="39"/>
    </location>
    <ligand>
        <name>Mg(2+)</name>
        <dbReference type="ChEBI" id="CHEBI:18420"/>
        <label>1</label>
    </ligand>
</feature>
<dbReference type="InterPro" id="IPR036691">
    <property type="entry name" value="Endo/exonu/phosph_ase_sf"/>
</dbReference>
<evidence type="ECO:0000256" key="5">
    <source>
        <dbReference type="ARBA" id="ARBA00022842"/>
    </source>
</evidence>
<dbReference type="Proteomes" id="UP000050509">
    <property type="component" value="Unassembled WGS sequence"/>
</dbReference>
<evidence type="ECO:0000256" key="4">
    <source>
        <dbReference type="ARBA" id="ARBA00022801"/>
    </source>
</evidence>
<evidence type="ECO:0000259" key="9">
    <source>
        <dbReference type="Pfam" id="PF03372"/>
    </source>
</evidence>
<feature type="active site" evidence="6">
    <location>
        <position position="112"/>
    </location>
</feature>
<dbReference type="InterPro" id="IPR020848">
    <property type="entry name" value="AP_endonuclease_F1_CS"/>
</dbReference>
<dbReference type="InterPro" id="IPR004808">
    <property type="entry name" value="AP_endonuc_1"/>
</dbReference>
<dbReference type="GO" id="GO:0008311">
    <property type="term" value="F:double-stranded DNA 3'-5' DNA exonuclease activity"/>
    <property type="evidence" value="ECO:0007669"/>
    <property type="project" value="TreeGrafter"/>
</dbReference>
<protein>
    <recommendedName>
        <fullName evidence="9">Endonuclease/exonuclease/phosphatase domain-containing protein</fullName>
    </recommendedName>
</protein>
<comment type="caution">
    <text evidence="10">The sequence shown here is derived from an EMBL/GenBank/DDBJ whole genome shotgun (WGS) entry which is preliminary data.</text>
</comment>
<feature type="site" description="Important for catalytic activity" evidence="8">
    <location>
        <position position="223"/>
    </location>
</feature>
<dbReference type="PROSITE" id="PS00726">
    <property type="entry name" value="AP_NUCLEASE_F1_1"/>
    <property type="match status" value="1"/>
</dbReference>
<evidence type="ECO:0000256" key="8">
    <source>
        <dbReference type="PIRSR" id="PIRSR604808-3"/>
    </source>
</evidence>
<feature type="active site" description="Proton donor/acceptor" evidence="6">
    <location>
        <position position="152"/>
    </location>
</feature>
<feature type="active site" description="Proton acceptor" evidence="6">
    <location>
        <position position="249"/>
    </location>
</feature>
<evidence type="ECO:0000256" key="7">
    <source>
        <dbReference type="PIRSR" id="PIRSR604808-2"/>
    </source>
</evidence>
<dbReference type="GO" id="GO:0006284">
    <property type="term" value="P:base-excision repair"/>
    <property type="evidence" value="ECO:0007669"/>
    <property type="project" value="TreeGrafter"/>
</dbReference>
<keyword evidence="5 7" id="KW-0460">Magnesium</keyword>
<dbReference type="Pfam" id="PF03372">
    <property type="entry name" value="Exo_endo_phos"/>
    <property type="match status" value="1"/>
</dbReference>
<dbReference type="PROSITE" id="PS00727">
    <property type="entry name" value="AP_NUCLEASE_F1_2"/>
    <property type="match status" value="1"/>
</dbReference>
<dbReference type="Gene3D" id="3.60.10.10">
    <property type="entry name" value="Endonuclease/exonuclease/phosphatase"/>
    <property type="match status" value="1"/>
</dbReference>
<sequence>MPHTQTIYSWNVNGVRAVAARGQLAWLHERGADVLALQETKTHPDKLSAALHRPDGYHSEWCAGDVAHYCGVATFSRQQPLAVTRGLGHPLFDTEGRVLVTTFPQFTLYNIYFPSGSSGPERVAHKLAFYAHFLDVIRPRLAAGERIVVLGDVNTAYAPIDLARWRENAKTSGFLPEERAALGEFFAAGLVDSFRHHRPDTAAYSWWSQRSGARERNIGWRLDYIFVSENLRDAIVDAAIHPDIVGSDHCPVSVTLRLPDEPS</sequence>
<feature type="binding site" evidence="7">
    <location>
        <position position="152"/>
    </location>
    <ligand>
        <name>Mg(2+)</name>
        <dbReference type="ChEBI" id="CHEBI:18420"/>
        <label>1</label>
    </ligand>
</feature>
<keyword evidence="4" id="KW-0378">Hydrolase</keyword>
<comment type="similarity">
    <text evidence="2">Belongs to the DNA repair enzymes AP/ExoA family.</text>
</comment>
<feature type="binding site" evidence="7">
    <location>
        <position position="248"/>
    </location>
    <ligand>
        <name>Mg(2+)</name>
        <dbReference type="ChEBI" id="CHEBI:18420"/>
        <label>1</label>
    </ligand>
</feature>
<dbReference type="PATRIC" id="fig|186479.3.peg.2689"/>
<evidence type="ECO:0000256" key="3">
    <source>
        <dbReference type="ARBA" id="ARBA00022723"/>
    </source>
</evidence>
<comment type="cofactor">
    <cofactor evidence="1">
        <name>Mn(2+)</name>
        <dbReference type="ChEBI" id="CHEBI:29035"/>
    </cofactor>
</comment>
<feature type="site" description="Transition state stabilizer" evidence="8">
    <location>
        <position position="154"/>
    </location>
</feature>
<dbReference type="NCBIfam" id="TIGR00195">
    <property type="entry name" value="exoDNase_III"/>
    <property type="match status" value="1"/>
</dbReference>
<organism evidence="10 11">
    <name type="scientific">Kouleothrix aurantiaca</name>
    <dbReference type="NCBI Taxonomy" id="186479"/>
    <lineage>
        <taxon>Bacteria</taxon>
        <taxon>Bacillati</taxon>
        <taxon>Chloroflexota</taxon>
        <taxon>Chloroflexia</taxon>
        <taxon>Chloroflexales</taxon>
        <taxon>Roseiflexineae</taxon>
        <taxon>Roseiflexaceae</taxon>
        <taxon>Kouleothrix</taxon>
    </lineage>
</organism>
<evidence type="ECO:0000256" key="2">
    <source>
        <dbReference type="ARBA" id="ARBA00007092"/>
    </source>
</evidence>
<proteinExistence type="inferred from homology"/>
<dbReference type="GO" id="GO:0008081">
    <property type="term" value="F:phosphoric diester hydrolase activity"/>
    <property type="evidence" value="ECO:0007669"/>
    <property type="project" value="TreeGrafter"/>
</dbReference>
<dbReference type="InterPro" id="IPR020847">
    <property type="entry name" value="AP_endonuclease_F1_BS"/>
</dbReference>
<feature type="binding site" evidence="7">
    <location>
        <position position="11"/>
    </location>
    <ligand>
        <name>Mg(2+)</name>
        <dbReference type="ChEBI" id="CHEBI:18420"/>
        <label>1</label>
    </ligand>
</feature>
<dbReference type="EMBL" id="LJCR01001696">
    <property type="protein sequence ID" value="KPV49879.1"/>
    <property type="molecule type" value="Genomic_DNA"/>
</dbReference>
<accession>A0A0P9F0Q6</accession>
<keyword evidence="3 7" id="KW-0479">Metal-binding</keyword>
<dbReference type="AlphaFoldDB" id="A0A0P9F0Q6"/>
<feature type="domain" description="Endonuclease/exonuclease/phosphatase" evidence="9">
    <location>
        <begin position="9"/>
        <end position="249"/>
    </location>
</feature>
<dbReference type="GO" id="GO:0003677">
    <property type="term" value="F:DNA binding"/>
    <property type="evidence" value="ECO:0007669"/>
    <property type="project" value="InterPro"/>
</dbReference>
<evidence type="ECO:0000313" key="10">
    <source>
        <dbReference type="EMBL" id="KPV49879.1"/>
    </source>
</evidence>
<dbReference type="GO" id="GO:0003906">
    <property type="term" value="F:DNA-(apurinic or apyrimidinic site) endonuclease activity"/>
    <property type="evidence" value="ECO:0007669"/>
    <property type="project" value="TreeGrafter"/>
</dbReference>
<dbReference type="PANTHER" id="PTHR22748:SF6">
    <property type="entry name" value="DNA-(APURINIC OR APYRIMIDINIC SITE) ENDONUCLEASE"/>
    <property type="match status" value="1"/>
</dbReference>
<dbReference type="GO" id="GO:0046872">
    <property type="term" value="F:metal ion binding"/>
    <property type="evidence" value="ECO:0007669"/>
    <property type="project" value="UniProtKB-KW"/>
</dbReference>
<gene>
    <name evidence="10" type="ORF">SE17_30140</name>
</gene>
<keyword evidence="7" id="KW-0464">Manganese</keyword>
<feature type="binding site" evidence="7">
    <location>
        <position position="249"/>
    </location>
    <ligand>
        <name>Mg(2+)</name>
        <dbReference type="ChEBI" id="CHEBI:18420"/>
        <label>1</label>
    </ligand>
</feature>
<evidence type="ECO:0000313" key="11">
    <source>
        <dbReference type="Proteomes" id="UP000050509"/>
    </source>
</evidence>
<dbReference type="NCBIfam" id="TIGR00633">
    <property type="entry name" value="xth"/>
    <property type="match status" value="1"/>
</dbReference>
<dbReference type="SUPFAM" id="SSF56219">
    <property type="entry name" value="DNase I-like"/>
    <property type="match status" value="1"/>
</dbReference>
<dbReference type="InterPro" id="IPR005135">
    <property type="entry name" value="Endo/exonuclease/phosphatase"/>
</dbReference>